<evidence type="ECO:0000256" key="1">
    <source>
        <dbReference type="SAM" id="MobiDB-lite"/>
    </source>
</evidence>
<feature type="compositionally biased region" description="Polar residues" evidence="1">
    <location>
        <begin position="361"/>
        <end position="379"/>
    </location>
</feature>
<dbReference type="PANTHER" id="PTHR34491">
    <property type="entry name" value="A-TYPE INCLUSION PROTEIN, PUTATIVE-RELATED"/>
    <property type="match status" value="1"/>
</dbReference>
<feature type="compositionally biased region" description="Basic and acidic residues" evidence="1">
    <location>
        <begin position="1076"/>
        <end position="1088"/>
    </location>
</feature>
<feature type="compositionally biased region" description="Pro residues" evidence="1">
    <location>
        <begin position="889"/>
        <end position="899"/>
    </location>
</feature>
<feature type="region of interest" description="Disordered" evidence="1">
    <location>
        <begin position="1"/>
        <end position="719"/>
    </location>
</feature>
<evidence type="ECO:0000313" key="2">
    <source>
        <dbReference type="EMBL" id="RDX51378.1"/>
    </source>
</evidence>
<feature type="compositionally biased region" description="Acidic residues" evidence="1">
    <location>
        <begin position="1401"/>
        <end position="1413"/>
    </location>
</feature>
<feature type="compositionally biased region" description="Basic and acidic residues" evidence="1">
    <location>
        <begin position="330"/>
        <end position="340"/>
    </location>
</feature>
<dbReference type="STRING" id="139420.A0A371DFU4"/>
<feature type="region of interest" description="Disordered" evidence="1">
    <location>
        <begin position="1272"/>
        <end position="1301"/>
    </location>
</feature>
<dbReference type="EMBL" id="KZ857395">
    <property type="protein sequence ID" value="RDX51378.1"/>
    <property type="molecule type" value="Genomic_DNA"/>
</dbReference>
<feature type="compositionally biased region" description="Basic and acidic residues" evidence="1">
    <location>
        <begin position="50"/>
        <end position="68"/>
    </location>
</feature>
<reference evidence="2 3" key="1">
    <citation type="journal article" date="2018" name="Biotechnol. Biofuels">
        <title>Integrative visual omics of the white-rot fungus Polyporus brumalis exposes the biotechnological potential of its oxidative enzymes for delignifying raw plant biomass.</title>
        <authorList>
            <person name="Miyauchi S."/>
            <person name="Rancon A."/>
            <person name="Drula E."/>
            <person name="Hage H."/>
            <person name="Chaduli D."/>
            <person name="Favel A."/>
            <person name="Grisel S."/>
            <person name="Henrissat B."/>
            <person name="Herpoel-Gimbert I."/>
            <person name="Ruiz-Duenas F.J."/>
            <person name="Chevret D."/>
            <person name="Hainaut M."/>
            <person name="Lin J."/>
            <person name="Wang M."/>
            <person name="Pangilinan J."/>
            <person name="Lipzen A."/>
            <person name="Lesage-Meessen L."/>
            <person name="Navarro D."/>
            <person name="Riley R."/>
            <person name="Grigoriev I.V."/>
            <person name="Zhou S."/>
            <person name="Raouche S."/>
            <person name="Rosso M.N."/>
        </authorList>
    </citation>
    <scope>NUCLEOTIDE SEQUENCE [LARGE SCALE GENOMIC DNA]</scope>
    <source>
        <strain evidence="2 3">BRFM 1820</strain>
    </source>
</reference>
<sequence>MNVADLLQDAPSDDRSRRFNRGDQNPDQQPRQQQQQQPQQPPHRPPHHSPPLDRPRDNTRDRPSHDVPHPQQQHPLRRSPPPFLAGRPPSPPRHPPPYGAPGDFPGHAQGVHHLPPPSSLLEGPYDVQQQHRSRRANPESLPHPHERLGPPPGPSAPIQAQPFVVEHRSSSSKHTSPHPGSHHHHQYHGHTHPGTPSSMHMPPPPQRSHHGSPPLGHLVHGPGQGSIPLFPTPVGPGVPPGGPHLPPPPHSSSAMSMRIGEPSPMYGAPPQGPSPPHPHAHSHSHSHDRSHDRSRGRGSSTSSAAGPVGAFDVKSSTSSPVMASLQRPTAYDERERERDPGPGMGRPRGPLSGTLGPGIPSGSTLPSMNATAGRSQDSVTHLLPGPGLHPTALSEKRERERDRGVPMDRERDRRSSGASVHDSPGSVRREQEQRERQAMKERERQERYAQQREREIREQEHREQELRRERRAKEREMQMREQEAQIQMQLQVREQEREREQRERERLREREQREREQRDQDFRMHAHGMMGMSVGLGLGAGMSMSAADREREEREQRDREWLQKAQQQMEARGSRQHQHQQQHQHQLQHQLQHQPPPPPPPMQTMGPPQGHGQGQVWPRFVTPSGPSPEEERMLQEREMQRRGMEDVRMRELEWESEKVERQPTRTGKSRTSTKDREPKDGQREDRRRTSVREKEREREKLEMEMQQEREREHRRRERELVLQKEAQYELMERERIQRQRDLADMETIRAVRAREEQMQQQMQAQGQVHGAPQQHIHHVHPHHHQHPAGPGSQLDPRHLKGQSGKQGGMGPGPMPQDLPPQYQHERERDFRQGSSKGLPHNQMGIPPPHLAQGMPMPHPMAPGPHMRQHPPPDMYPPHPGAHVGYPGRRPSPPPGHGPPVPMINPAYMFPRSSSPSSPPVFALRHLGTFVLPRTPFPFFDFPAPTSESGALPDPLDIRATIYVPCRFLPLTRPARPRIWGGALIPAVPPLTGAQRALCQQFTPANSQFGRPWPDEVREGRRVYTDDSDLFLCALHAGWVSWSAARRARREGQDLVMEVRLTREARYIGGYGSPLRARERERERERGEEELGSEDDGSSLLSSGWGNGHDGAGVEVLSAEFVQPGSAHSFGLRNRSQRLLEYAERRCALGCAPKLSRKRRRLHGPAFADGVSTVQLKLDQADEELSATRVMVFGTDSSWPEIGFKYHPEALKSVLFPQSTTDGRPSKRRKLAAIADNTPSDSTPPADAASDDELVPQRAVVVETLWESFLISQRGQIPSGENGDAEPESDKENTSTSGDGAGRRYVIALLTNAGGTAGKLPRKSAAAKTGEGETVPVPEPEPEPEGDKAPVVDGTRASASAAQEDAAPGEAEKVSRDGSAALPTDPAAPVSLERAQSKLSDESVDDADDGEGDGDGPIRILHHDLGEENFEFVADGINVLSSEVVNGMRKGWKLEAQQWKWVQVGVTS</sequence>
<keyword evidence="3" id="KW-1185">Reference proteome</keyword>
<protein>
    <submittedName>
        <fullName evidence="2">Uncharacterized protein</fullName>
    </submittedName>
</protein>
<feature type="compositionally biased region" description="Low complexity" evidence="1">
    <location>
        <begin position="297"/>
        <end position="307"/>
    </location>
</feature>
<feature type="compositionally biased region" description="Basic and acidic residues" evidence="1">
    <location>
        <begin position="547"/>
        <end position="562"/>
    </location>
</feature>
<feature type="compositionally biased region" description="Pro residues" evidence="1">
    <location>
        <begin position="78"/>
        <end position="99"/>
    </location>
</feature>
<accession>A0A371DFU4</accession>
<feature type="compositionally biased region" description="Low complexity" evidence="1">
    <location>
        <begin position="583"/>
        <end position="593"/>
    </location>
</feature>
<evidence type="ECO:0000313" key="3">
    <source>
        <dbReference type="Proteomes" id="UP000256964"/>
    </source>
</evidence>
<gene>
    <name evidence="2" type="ORF">OH76DRAFT_1401702</name>
</gene>
<dbReference type="Proteomes" id="UP000256964">
    <property type="component" value="Unassembled WGS sequence"/>
</dbReference>
<feature type="compositionally biased region" description="Basic and acidic residues" evidence="1">
    <location>
        <begin position="493"/>
        <end position="524"/>
    </location>
</feature>
<feature type="compositionally biased region" description="Basic residues" evidence="1">
    <location>
        <begin position="180"/>
        <end position="191"/>
    </location>
</feature>
<feature type="compositionally biased region" description="Basic and acidic residues" evidence="1">
    <location>
        <begin position="285"/>
        <end position="295"/>
    </location>
</feature>
<feature type="compositionally biased region" description="Basic and acidic residues" evidence="1">
    <location>
        <begin position="427"/>
        <end position="483"/>
    </location>
</feature>
<feature type="compositionally biased region" description="Pro residues" evidence="1">
    <location>
        <begin position="230"/>
        <end position="250"/>
    </location>
</feature>
<feature type="region of interest" description="Disordered" evidence="1">
    <location>
        <begin position="1076"/>
        <end position="1103"/>
    </location>
</feature>
<dbReference type="OrthoDB" id="3596986at2759"/>
<feature type="compositionally biased region" description="Basic and acidic residues" evidence="1">
    <location>
        <begin position="672"/>
        <end position="719"/>
    </location>
</feature>
<organism evidence="2 3">
    <name type="scientific">Lentinus brumalis</name>
    <dbReference type="NCBI Taxonomy" id="2498619"/>
    <lineage>
        <taxon>Eukaryota</taxon>
        <taxon>Fungi</taxon>
        <taxon>Dikarya</taxon>
        <taxon>Basidiomycota</taxon>
        <taxon>Agaricomycotina</taxon>
        <taxon>Agaricomycetes</taxon>
        <taxon>Polyporales</taxon>
        <taxon>Polyporaceae</taxon>
        <taxon>Lentinus</taxon>
    </lineage>
</organism>
<feature type="compositionally biased region" description="Basic and acidic residues" evidence="1">
    <location>
        <begin position="629"/>
        <end position="663"/>
    </location>
</feature>
<feature type="compositionally biased region" description="Basic and acidic residues" evidence="1">
    <location>
        <begin position="12"/>
        <end position="21"/>
    </location>
</feature>
<feature type="compositionally biased region" description="Low complexity" evidence="1">
    <location>
        <begin position="23"/>
        <end position="38"/>
    </location>
</feature>
<feature type="compositionally biased region" description="Low complexity" evidence="1">
    <location>
        <begin position="1237"/>
        <end position="1247"/>
    </location>
</feature>
<feature type="region of interest" description="Disordered" evidence="1">
    <location>
        <begin position="755"/>
        <end position="899"/>
    </location>
</feature>
<feature type="compositionally biased region" description="Basic residues" evidence="1">
    <location>
        <begin position="775"/>
        <end position="786"/>
    </location>
</feature>
<feature type="compositionally biased region" description="Low complexity" evidence="1">
    <location>
        <begin position="1356"/>
        <end position="1368"/>
    </location>
</feature>
<feature type="compositionally biased region" description="Basic and acidic residues" evidence="1">
    <location>
        <begin position="394"/>
        <end position="415"/>
    </location>
</feature>
<dbReference type="PANTHER" id="PTHR34491:SF156">
    <property type="entry name" value="KINESIN MOTOR DOMAIN-CONTAINING PROTEIN"/>
    <property type="match status" value="1"/>
</dbReference>
<feature type="region of interest" description="Disordered" evidence="1">
    <location>
        <begin position="1216"/>
        <end position="1253"/>
    </location>
</feature>
<proteinExistence type="predicted"/>
<feature type="compositionally biased region" description="Pro residues" evidence="1">
    <location>
        <begin position="869"/>
        <end position="879"/>
    </location>
</feature>
<feature type="region of interest" description="Disordered" evidence="1">
    <location>
        <begin position="1314"/>
        <end position="1417"/>
    </location>
</feature>
<name>A0A371DFU4_9APHY</name>
<feature type="compositionally biased region" description="Low complexity" evidence="1">
    <location>
        <begin position="758"/>
        <end position="774"/>
    </location>
</feature>